<dbReference type="InterPro" id="IPR005754">
    <property type="entry name" value="Sortase"/>
</dbReference>
<dbReference type="Proteomes" id="UP000256488">
    <property type="component" value="Unassembled WGS sequence"/>
</dbReference>
<proteinExistence type="predicted"/>
<gene>
    <name evidence="5" type="ORF">CAI16_04030</name>
</gene>
<evidence type="ECO:0000256" key="1">
    <source>
        <dbReference type="ARBA" id="ARBA00022801"/>
    </source>
</evidence>
<name>A0A3E0WU99_9BACI</name>
<evidence type="ECO:0000256" key="2">
    <source>
        <dbReference type="PIRSR" id="PIRSR605754-1"/>
    </source>
</evidence>
<feature type="coiled-coil region" evidence="3">
    <location>
        <begin position="31"/>
        <end position="70"/>
    </location>
</feature>
<keyword evidence="1" id="KW-0378">Hydrolase</keyword>
<evidence type="ECO:0000313" key="6">
    <source>
        <dbReference type="Proteomes" id="UP000256488"/>
    </source>
</evidence>
<dbReference type="AlphaFoldDB" id="A0A3E0WU99"/>
<dbReference type="CDD" id="cd05827">
    <property type="entry name" value="Sortase_C"/>
    <property type="match status" value="1"/>
</dbReference>
<keyword evidence="4" id="KW-0812">Transmembrane</keyword>
<dbReference type="InterPro" id="IPR023365">
    <property type="entry name" value="Sortase_dom-sf"/>
</dbReference>
<dbReference type="Pfam" id="PF04203">
    <property type="entry name" value="Sortase"/>
    <property type="match status" value="1"/>
</dbReference>
<comment type="caution">
    <text evidence="5">The sequence shown here is derived from an EMBL/GenBank/DDBJ whole genome shotgun (WGS) entry which is preliminary data.</text>
</comment>
<dbReference type="RefSeq" id="WP_116277386.1">
    <property type="nucleotide sequence ID" value="NZ_NFZX01000005.1"/>
</dbReference>
<evidence type="ECO:0000256" key="3">
    <source>
        <dbReference type="SAM" id="Coils"/>
    </source>
</evidence>
<keyword evidence="4" id="KW-0472">Membrane</keyword>
<keyword evidence="4" id="KW-1133">Transmembrane helix</keyword>
<protein>
    <submittedName>
        <fullName evidence="5">Class C sortase</fullName>
    </submittedName>
</protein>
<feature type="transmembrane region" description="Helical" evidence="4">
    <location>
        <begin position="248"/>
        <end position="267"/>
    </location>
</feature>
<dbReference type="EMBL" id="NFZX01000005">
    <property type="protein sequence ID" value="RFA36564.1"/>
    <property type="molecule type" value="Genomic_DNA"/>
</dbReference>
<organism evidence="5 6">
    <name type="scientific">Virgibacillus dokdonensis</name>
    <dbReference type="NCBI Taxonomy" id="302167"/>
    <lineage>
        <taxon>Bacteria</taxon>
        <taxon>Bacillati</taxon>
        <taxon>Bacillota</taxon>
        <taxon>Bacilli</taxon>
        <taxon>Bacillales</taxon>
        <taxon>Bacillaceae</taxon>
        <taxon>Virgibacillus</taxon>
    </lineage>
</organism>
<dbReference type="SUPFAM" id="SSF63817">
    <property type="entry name" value="Sortase"/>
    <property type="match status" value="1"/>
</dbReference>
<dbReference type="InterPro" id="IPR042002">
    <property type="entry name" value="Sortase_C"/>
</dbReference>
<reference evidence="5 6" key="1">
    <citation type="submission" date="2017-05" db="EMBL/GenBank/DDBJ databases">
        <title>Virgibacillus sp. AK90 isolated from a saltern of Kakinada, India.</title>
        <authorList>
            <person name="Gupta V."/>
            <person name="Sidhu C."/>
            <person name="Korpole S."/>
            <person name="Pinnaka A.K."/>
        </authorList>
    </citation>
    <scope>NUCLEOTIDE SEQUENCE [LARGE SCALE GENOMIC DNA]</scope>
    <source>
        <strain evidence="5 6">AK90</strain>
    </source>
</reference>
<keyword evidence="3" id="KW-0175">Coiled coil</keyword>
<dbReference type="Gene3D" id="2.40.260.10">
    <property type="entry name" value="Sortase"/>
    <property type="match status" value="1"/>
</dbReference>
<evidence type="ECO:0000313" key="5">
    <source>
        <dbReference type="EMBL" id="RFA36564.1"/>
    </source>
</evidence>
<feature type="active site" description="Acyl-thioester intermediate" evidence="2">
    <location>
        <position position="212"/>
    </location>
</feature>
<feature type="active site" description="Proton donor/acceptor" evidence="2">
    <location>
        <position position="150"/>
    </location>
</feature>
<dbReference type="NCBIfam" id="TIGR01076">
    <property type="entry name" value="sortase_fam"/>
    <property type="match status" value="1"/>
</dbReference>
<evidence type="ECO:0000256" key="4">
    <source>
        <dbReference type="SAM" id="Phobius"/>
    </source>
</evidence>
<sequence length="281" mass="32321">MKRAIIITIFLVGLGVFSYPIISNILSTTAHQSAIKEYEQTVEKMDKKEIEEEKKQADEHNKKLENSEMDFVDPFSEEGFEGNKAAGNKSYYDALNVGKTIGNIEIPKIGTNLPIYHGTGEDVLSRGVGHMENSSLPTGEKGTHSVLTAHRGLPSAKLFRNLDELKKGDQFYVDVLDEKYAYEVYDVEIVLPHETQWLQTEDNEEYMTLLTCEPYMLNTHRMLVKGKRVPYEETKAEETEVVTDPFNYWYLAAGVGLLFIVILFWWMKRRKRKNKHKVESE</sequence>
<dbReference type="GO" id="GO:0016787">
    <property type="term" value="F:hydrolase activity"/>
    <property type="evidence" value="ECO:0007669"/>
    <property type="project" value="UniProtKB-KW"/>
</dbReference>
<dbReference type="NCBIfam" id="NF033745">
    <property type="entry name" value="class_C_sortase"/>
    <property type="match status" value="1"/>
</dbReference>
<accession>A0A3E0WU99</accession>